<reference evidence="3" key="1">
    <citation type="journal article" date="2021" name="Proc. Natl. Acad. Sci. U.S.A.">
        <title>A Catalog of Tens of Thousands of Viruses from Human Metagenomes Reveals Hidden Associations with Chronic Diseases.</title>
        <authorList>
            <person name="Tisza M.J."/>
            <person name="Buck C.B."/>
        </authorList>
    </citation>
    <scope>NUCLEOTIDE SEQUENCE</scope>
    <source>
        <strain evidence="3">Ct53O25</strain>
    </source>
</reference>
<evidence type="ECO:0000313" key="3">
    <source>
        <dbReference type="EMBL" id="DAD79621.1"/>
    </source>
</evidence>
<organism evidence="3">
    <name type="scientific">Podoviridae sp. ct53O25</name>
    <dbReference type="NCBI Taxonomy" id="2826539"/>
    <lineage>
        <taxon>Viruses</taxon>
        <taxon>Duplodnaviria</taxon>
        <taxon>Heunggongvirae</taxon>
        <taxon>Uroviricota</taxon>
        <taxon>Caudoviricetes</taxon>
    </lineage>
</organism>
<dbReference type="InterPro" id="IPR005490">
    <property type="entry name" value="LD_TPept_cat_dom"/>
</dbReference>
<protein>
    <recommendedName>
        <fullName evidence="2">L,D-TPase catalytic domain-containing protein</fullName>
    </recommendedName>
</protein>
<feature type="compositionally biased region" description="Polar residues" evidence="1">
    <location>
        <begin position="1031"/>
        <end position="1054"/>
    </location>
</feature>
<dbReference type="Pfam" id="PF18857">
    <property type="entry name" value="LPD38"/>
    <property type="match status" value="1"/>
</dbReference>
<feature type="compositionally biased region" description="Polar residues" evidence="1">
    <location>
        <begin position="657"/>
        <end position="668"/>
    </location>
</feature>
<dbReference type="InterPro" id="IPR040561">
    <property type="entry name" value="LPD38"/>
</dbReference>
<feature type="region of interest" description="Disordered" evidence="1">
    <location>
        <begin position="627"/>
        <end position="796"/>
    </location>
</feature>
<sequence>MGKYDTILFGESGTEKPQYQSKYDNILFGTTTQPAETTAGEVVSETQENSEDPLAGLPQQETKKDFNSLLGDYGISAEYGNKISYDDLNARLKADNVPTDVRRNLQQEWFKGYQKYIDRLQDGDEKKAHQEHLKDLSERPSTYLENTVVNALAEGAKRGIVGTEAAAEGVKNLATSYVDLSDEELLAKYYPELAEQVKKAGGVDQLRQIGMATKLQDEDLSGMGTTALHGSTPEQRGLGTKLLDALADARAQDSLNRTDKEGEEVVLEDGTVKKMSNLQAADYYSKAPSRIAGEDEAAKEFNEDVLKSLATANGWKHLINAGAQSAAQNVPTLVAGTAAAFVSAPVGIAIMQSGNITDQQLQGIQDLADKEYKKRHGEDANVTDLSSADYLNFLNDLAKEGKVSDQAAESFKTGFAMTLAEQATGGVVGKLGSKLAGMSVKTLAGKIASTAGALGIHATDEGWQEVSSQIVENVSKGKPWNEGLTQAFVQGTFSLEGVAQHTAKGIGKLKEIRDARTQNLENVTEQNLAESAQLTEEKPVEQPEAEPTVEEVNNQLADAREDQDVEVKPTREQLLTEYDAITREIGKGEPTPEQAQRIAEIEGEFTTQETNDKGQTVTRNDFAKTYRDWQTGQGEFAQPQDTIDESRTDNRDGSQDVDGQSNEQGTVVSDTSTTEHSSQTSEPVSPVETETTTTVHREPDTGAVENPVEQPNNNETASDSTGLNRRTGETVGGRRESGELGQEGSEQSSEPSQTSSTGSTDSGVRERTQSDSVGETLTSDKQAKVDEIKSTPQAKAVIKSRQAEYAKAEAAEKNFLKNSLEEGKTKYDALPEKRYDDSSRVILSGGYNPESTSPLWGTTDVTRAKAYNEDSIAHITPKEGVKLNTLVFDGNFHTFKSLAPELAEMLPHSVEGLNQAKQTDAVVAVAKASGDYDNVIIRRYSDVGGTRKGGKNSTRQNTFADTEVILNRDKFNIRPATPEEVSSFQNYRYNTDGAKVFTGNDVKTLSDKLHLEDKEQNKSETKQESERDTVATEQSTEQSSVLNKTTKVSASDLNTSRKTDATKTGNVEQKPSATDRRVEQENAKRRAIEAAVESEKERLASPYAKEFKGNDLRTNQRKAHELLKGADEKTTEEIRKAFFENTVNASSASFEAAKRGYLRANSRNPKHAAFKGSRVDLVGFDFNDNPVYKDQEVAYEDIKKSTAVEDKVTELLANPDLIENIEAFHKKAVDDAFNVKYLEGKREQVLTEALPYLRDVEGKPITDTAKVTDSDLVSLAIDNAEHKAIDLKSLLGRFLKRLNAILSAVVAVVGVGAMTIPQDAHAQAGFATYESGSQIAGVSQEASNTINWVKASHDNNGKIFVVADKNEGKIHIVDNNGKVLDTQNAIFGRNKSNDNVANSTPSGRFKLQKALTTKAADKRVFGDDVLTLTDTVTGNNITKSDGGVIAMHRLWNKPERVKAINSATASDNYMSAGCINVPTAFYNSAVDSLDGAMVYILDNKDTPKAGNATQKVAKSSTNTKTEFSKTTPAKQGKFGVSKVKFSTADLKALDTSLTKEKVQSTLKRVLGDHAKNVTVISRADFNSTQASHYINKNGIEGFYDDSTGHVYIVADGIHAQNGLSAEDRVGFVAWHEMTHLGLDTKYGNDLRAILQSAASNETIAKLADKIQQERVNRGEAVAVNNDMAVEEALAELNAALKTDNVKALEDRYGVTIPEGLRSQTEKATDNLFTRIRNVVRKLLGKPVMTNQQVKDLFAGLDESIAKHAAPEAAAITARLNEIAHDVEQGVNLDVDYSVKSAVQAVQDFMSNFAENVTDKLTGEKHSSSIADPAGFNPNSIDTTRVQKQRIKGGLTTRERLFEAFADSQFSAIKFIGGYSTALAHKIKTTVNAVAHKQKQFQKKVFAFSDVMREAAKSRPDLYTRKNRQAIDTDVMVVTTALSAVTKSTSALSSNEAIREKYTRLLDGFDYTDVKGNVQHKNGIREELAAYGYDPDNQSAIVYTPYQLKKLNQMYAKVKEYEEILATFDKNKNVLLNEAGLTREEALKQRKNWRGHNGMTNADAYNAITKAVEQGKIDVTYDGKPWLDYIKDVGFTKDKGFADTNKNYELSYDKLKVDGFLSPLVDTYVKTAKEFYKYQYDNLGSDLTGQVNENPFFTPTMGKASEIKTKSNTVGDTFYIDENRQIEDRINDAMAAEWQGQHMGRAWTGSGTLNNLNTLAALSAKRVGQTEVGKEIYRLGMKGDFKIRVVTTTDPNFGEAKGYLITTSTKGGNKQYLKVSLDNDRANNALFMDNVITPNNALLDVARSVRSVFSVMITMMPAFSVYNAWKGFGEKRSQIKAFAMNNKVGYFFGGLKDQSEGYRAKFAAELFKRSYANAIGGMFNRGYLRASLAMALAEGDRSQKDSKFREFLLKSPEAKTAYARLQNIANNGGISTRADAFKFSQEELQRAYEKDGILGAVSRNIAQAQTRALTFTTAMEMVSTLATVDTLQEMGLSEKKAIEANLWFMNFNDKGASAISGIMRSVVPFANATAQGARSTTRSLETKNGWVNFAHQAIFRAAWLGVAAVAMEMFPCEDGGDKETLRDYNSGELMRSTPFKIGCLGTLRLPIAYGADMISAAVGTSVYQTVAGNWDLPTAVKHVWHATAENMNVAPTPPGDSNIFETVAAPITPRMVQVMYNVLRDKDDFGNKISRQGSDNLKEKWAAGKNTTADAWTLLAKSFDMAGVNMTPEQARYVVSSFAPPLAGLVDALDKPLQTQAERESPAITRMLKTVGVVTGSKSIIKAQQSPSQRTFAQVNNNLSQYKDIVDEINVASEQKELKFGSASANTQSWLKRKIADGTFKKEDEAKVRVILDYQKRQKQISSSKLSADKKNEKYYQSNRRYLEEMHALEDK</sequence>
<dbReference type="PROSITE" id="PS52029">
    <property type="entry name" value="LD_TPASE"/>
    <property type="match status" value="1"/>
</dbReference>
<evidence type="ECO:0000256" key="1">
    <source>
        <dbReference type="SAM" id="MobiDB-lite"/>
    </source>
</evidence>
<feature type="compositionally biased region" description="Basic and acidic residues" evidence="1">
    <location>
        <begin position="1011"/>
        <end position="1030"/>
    </location>
</feature>
<evidence type="ECO:0000259" key="2">
    <source>
        <dbReference type="PROSITE" id="PS52029"/>
    </source>
</evidence>
<dbReference type="GO" id="GO:0016740">
    <property type="term" value="F:transferase activity"/>
    <property type="evidence" value="ECO:0007669"/>
    <property type="project" value="InterPro"/>
</dbReference>
<feature type="compositionally biased region" description="Polar residues" evidence="1">
    <location>
        <begin position="770"/>
        <end position="780"/>
    </location>
</feature>
<feature type="compositionally biased region" description="Basic and acidic residues" evidence="1">
    <location>
        <begin position="1073"/>
        <end position="1086"/>
    </location>
</feature>
<feature type="compositionally biased region" description="Low complexity" evidence="1">
    <location>
        <begin position="739"/>
        <end position="762"/>
    </location>
</feature>
<proteinExistence type="predicted"/>
<feature type="compositionally biased region" description="Low complexity" evidence="1">
    <location>
        <begin position="669"/>
        <end position="694"/>
    </location>
</feature>
<dbReference type="EMBL" id="BK014869">
    <property type="protein sequence ID" value="DAD79621.1"/>
    <property type="molecule type" value="Genomic_DNA"/>
</dbReference>
<feature type="domain" description="L,D-TPase catalytic" evidence="2">
    <location>
        <begin position="1359"/>
        <end position="1497"/>
    </location>
</feature>
<accession>A0A8S5MBC9</accession>
<feature type="region of interest" description="Disordered" evidence="1">
    <location>
        <begin position="1011"/>
        <end position="1086"/>
    </location>
</feature>
<feature type="compositionally biased region" description="Polar residues" evidence="1">
    <location>
        <begin position="1062"/>
        <end position="1072"/>
    </location>
</feature>
<feature type="compositionally biased region" description="Low complexity" evidence="1">
    <location>
        <begin position="704"/>
        <end position="715"/>
    </location>
</feature>
<name>A0A8S5MBC9_9CAUD</name>
<feature type="compositionally biased region" description="Basic and acidic residues" evidence="1">
    <location>
        <begin position="726"/>
        <end position="738"/>
    </location>
</feature>
<feature type="compositionally biased region" description="Basic and acidic residues" evidence="1">
    <location>
        <begin position="644"/>
        <end position="654"/>
    </location>
</feature>
<feature type="region of interest" description="Disordered" evidence="1">
    <location>
        <begin position="31"/>
        <end position="58"/>
    </location>
</feature>